<feature type="chain" id="PRO_5016241252" evidence="1">
    <location>
        <begin position="28"/>
        <end position="453"/>
    </location>
</feature>
<dbReference type="AlphaFoldDB" id="A0A318JRD5"/>
<evidence type="ECO:0000256" key="1">
    <source>
        <dbReference type="SAM" id="SignalP"/>
    </source>
</evidence>
<dbReference type="PANTHER" id="PTHR38731:SF1">
    <property type="entry name" value="FECR PROTEIN DOMAIN-CONTAINING PROTEIN"/>
    <property type="match status" value="1"/>
</dbReference>
<dbReference type="EMBL" id="QJKC01000016">
    <property type="protein sequence ID" value="PXX42897.1"/>
    <property type="molecule type" value="Genomic_DNA"/>
</dbReference>
<keyword evidence="4" id="KW-1185">Reference proteome</keyword>
<dbReference type="Gene3D" id="2.60.120.1440">
    <property type="match status" value="1"/>
</dbReference>
<keyword evidence="1" id="KW-0732">Signal</keyword>
<feature type="domain" description="FecR protein" evidence="2">
    <location>
        <begin position="206"/>
        <end position="292"/>
    </location>
</feature>
<feature type="signal peptide" evidence="1">
    <location>
        <begin position="1"/>
        <end position="27"/>
    </location>
</feature>
<protein>
    <submittedName>
        <fullName evidence="3">FecR family protein</fullName>
    </submittedName>
</protein>
<reference evidence="3 4" key="1">
    <citation type="submission" date="2018-05" db="EMBL/GenBank/DDBJ databases">
        <title>Genomic Encyclopedia of Type Strains, Phase IV (KMG-IV): sequencing the most valuable type-strain genomes for metagenomic binning, comparative biology and taxonomic classification.</title>
        <authorList>
            <person name="Goeker M."/>
        </authorList>
    </citation>
    <scope>NUCLEOTIDE SEQUENCE [LARGE SCALE GENOMIC DNA]</scope>
    <source>
        <strain evidence="3 4">DSM 25134</strain>
    </source>
</reference>
<feature type="domain" description="FecR protein" evidence="2">
    <location>
        <begin position="62"/>
        <end position="152"/>
    </location>
</feature>
<proteinExistence type="predicted"/>
<dbReference type="InterPro" id="IPR006860">
    <property type="entry name" value="FecR"/>
</dbReference>
<dbReference type="Proteomes" id="UP000248395">
    <property type="component" value="Unassembled WGS sequence"/>
</dbReference>
<dbReference type="OrthoDB" id="369729at2"/>
<evidence type="ECO:0000259" key="2">
    <source>
        <dbReference type="Pfam" id="PF04773"/>
    </source>
</evidence>
<organism evidence="3 4">
    <name type="scientific">Aquitalea magnusonii</name>
    <dbReference type="NCBI Taxonomy" id="332411"/>
    <lineage>
        <taxon>Bacteria</taxon>
        <taxon>Pseudomonadati</taxon>
        <taxon>Pseudomonadota</taxon>
        <taxon>Betaproteobacteria</taxon>
        <taxon>Neisseriales</taxon>
        <taxon>Chromobacteriaceae</taxon>
        <taxon>Aquitalea</taxon>
    </lineage>
</organism>
<name>A0A318JRD5_9NEIS</name>
<gene>
    <name evidence="3" type="ORF">DFR38_1167</name>
</gene>
<comment type="caution">
    <text evidence="3">The sequence shown here is derived from an EMBL/GenBank/DDBJ whole genome shotgun (WGS) entry which is preliminary data.</text>
</comment>
<dbReference type="RefSeq" id="WP_059285199.1">
    <property type="nucleotide sequence ID" value="NZ_QJKC01000016.1"/>
</dbReference>
<evidence type="ECO:0000313" key="3">
    <source>
        <dbReference type="EMBL" id="PXX42897.1"/>
    </source>
</evidence>
<dbReference type="Pfam" id="PF04773">
    <property type="entry name" value="FecR"/>
    <property type="match status" value="2"/>
</dbReference>
<dbReference type="PANTHER" id="PTHR38731">
    <property type="entry name" value="LIPL45-RELATED LIPOPROTEIN-RELATED"/>
    <property type="match status" value="1"/>
</dbReference>
<accession>A0A318JRD5</accession>
<sequence>MMKTSFRNLIWRSAVCLMFVLSGVIHAQSAAKVQRLQGIAHVEHGAAGFDLLYTGAELNVGDVVATEKDSNALLIFTDGSQVALRPQTRFVIRQYHFEHSKPQEDGMVVGLLKGGVRTLSGLIGKRGNQNAYQMQGGTATIGIRGTDFTARLCQGDCRHPSENEAAGVSSAGVVGHLVHAPSGIQVTDGQGAVRQIKPYGALFRSDTLQANSTEAAELEMVDHTRITLRPGSRLKLSQFHYQSRQESDGMLVDMLRGGFRVVTGLIAKRQPEQVNFHTLTATIGVRGTDFVLDCLSPGLQIHQGMHDCNAAMLLAMQDGRTRLETDQTSLLVKRGQTAYYDGLGSPARILTDSERDMLSVQSLPMPGITLASSMPESTDQTVPDGFYVAVNHGRIAFSQASTTVLLDRGDAAYAAANDVVPVRLPLDPDFLDADPVLANYPFVSFVCTKEGSE</sequence>
<evidence type="ECO:0000313" key="4">
    <source>
        <dbReference type="Proteomes" id="UP000248395"/>
    </source>
</evidence>